<evidence type="ECO:0000313" key="2">
    <source>
        <dbReference type="Proteomes" id="UP001596956"/>
    </source>
</evidence>
<dbReference type="PANTHER" id="PTHR47916:SF1">
    <property type="entry name" value="3-HYDROXY-5-PHOSPHONOOXYPENTANE-2,4-DIONE THIOLASE"/>
    <property type="match status" value="1"/>
</dbReference>
<evidence type="ECO:0000313" key="1">
    <source>
        <dbReference type="EMBL" id="MFD0801783.1"/>
    </source>
</evidence>
<reference evidence="2" key="1">
    <citation type="journal article" date="2019" name="Int. J. Syst. Evol. Microbiol.">
        <title>The Global Catalogue of Microorganisms (GCM) 10K type strain sequencing project: providing services to taxonomists for standard genome sequencing and annotation.</title>
        <authorList>
            <consortium name="The Broad Institute Genomics Platform"/>
            <consortium name="The Broad Institute Genome Sequencing Center for Infectious Disease"/>
            <person name="Wu L."/>
            <person name="Ma J."/>
        </authorList>
    </citation>
    <scope>NUCLEOTIDE SEQUENCE [LARGE SCALE GENOMIC DNA]</scope>
    <source>
        <strain evidence="2">CCUG 63369</strain>
    </source>
</reference>
<dbReference type="NCBIfam" id="NF005556">
    <property type="entry name" value="PRK07226.1"/>
    <property type="match status" value="1"/>
</dbReference>
<dbReference type="InterPro" id="IPR041720">
    <property type="entry name" value="FbaB-like"/>
</dbReference>
<accession>A0ABW3BEQ5</accession>
<organism evidence="1 2">
    <name type="scientific">Streptomonospora algeriensis</name>
    <dbReference type="NCBI Taxonomy" id="995084"/>
    <lineage>
        <taxon>Bacteria</taxon>
        <taxon>Bacillati</taxon>
        <taxon>Actinomycetota</taxon>
        <taxon>Actinomycetes</taxon>
        <taxon>Streptosporangiales</taxon>
        <taxon>Nocardiopsidaceae</taxon>
        <taxon>Streptomonospora</taxon>
    </lineage>
</organism>
<sequence length="278" mass="29618">MTGHTHFARSLRLHRLHHHSPSGLMVTPLDHGISDGPVVPAGLSFDQLAGQLAAAGVDAAVVHKGRVRHIRPERFARMSLIIHLNASSRQAPDPDAKYLVTAVEDAVRLGADAVSIHVNLGSQDERQQIADLGRVADACERWNLPLMAMMYPRGPHIGDPRDPALVEHAVAIAVELGADLVKTVFPDSVPDMLRLTASCPVPLLAAGGPARADRSEVVEFVDTVLSGGAVGVAMGRNIVQSASPEQLAGTVAGLVHARRHPDAMTGEEHHDRRQTLLA</sequence>
<dbReference type="PIRSF" id="PIRSF038992">
    <property type="entry name" value="Aldolase_Ia"/>
    <property type="match status" value="1"/>
</dbReference>
<protein>
    <submittedName>
        <fullName evidence="1">2-amino-3,7-dideoxy-D-threo-hept-6-ulosonate synthase</fullName>
    </submittedName>
</protein>
<dbReference type="InterPro" id="IPR002915">
    <property type="entry name" value="DeoC/FbaB/LacD_aldolase"/>
</dbReference>
<dbReference type="SUPFAM" id="SSF51569">
    <property type="entry name" value="Aldolase"/>
    <property type="match status" value="1"/>
</dbReference>
<name>A0ABW3BEQ5_9ACTN</name>
<dbReference type="InterPro" id="IPR050456">
    <property type="entry name" value="DeoC/FbaB_aldolase"/>
</dbReference>
<dbReference type="InterPro" id="IPR013785">
    <property type="entry name" value="Aldolase_TIM"/>
</dbReference>
<dbReference type="SMART" id="SM01133">
    <property type="entry name" value="DeoC"/>
    <property type="match status" value="1"/>
</dbReference>
<dbReference type="Proteomes" id="UP001596956">
    <property type="component" value="Unassembled WGS sequence"/>
</dbReference>
<dbReference type="EMBL" id="JBHTHR010000295">
    <property type="protein sequence ID" value="MFD0801783.1"/>
    <property type="molecule type" value="Genomic_DNA"/>
</dbReference>
<keyword evidence="2" id="KW-1185">Reference proteome</keyword>
<dbReference type="Pfam" id="PF01791">
    <property type="entry name" value="DeoC"/>
    <property type="match status" value="1"/>
</dbReference>
<dbReference type="Gene3D" id="3.20.20.70">
    <property type="entry name" value="Aldolase class I"/>
    <property type="match status" value="1"/>
</dbReference>
<comment type="caution">
    <text evidence="1">The sequence shown here is derived from an EMBL/GenBank/DDBJ whole genome shotgun (WGS) entry which is preliminary data.</text>
</comment>
<gene>
    <name evidence="1" type="ORF">ACFQZU_10700</name>
</gene>
<dbReference type="PANTHER" id="PTHR47916">
    <property type="entry name" value="FRUCTOSE-BISPHOSPHATE ALDOLASE CLASS 1"/>
    <property type="match status" value="1"/>
</dbReference>
<proteinExistence type="predicted"/>